<feature type="region of interest" description="Disordered" evidence="1">
    <location>
        <begin position="16"/>
        <end position="62"/>
    </location>
</feature>
<reference evidence="2 3" key="1">
    <citation type="submission" date="2019-04" db="EMBL/GenBank/DDBJ databases">
        <title>High contiguity whole genome sequence and gene annotation resource for two Venturia nashicola isolates.</title>
        <authorList>
            <person name="Prokchorchik M."/>
            <person name="Won K."/>
            <person name="Lee Y."/>
            <person name="Choi E.D."/>
            <person name="Segonzac C."/>
            <person name="Sohn K.H."/>
        </authorList>
    </citation>
    <scope>NUCLEOTIDE SEQUENCE [LARGE SCALE GENOMIC DNA]</scope>
    <source>
        <strain evidence="2 3">PRI2</strain>
    </source>
</reference>
<name>A0A4Z1NEC7_9PEZI</name>
<accession>A0A4Z1NEC7</accession>
<evidence type="ECO:0000256" key="1">
    <source>
        <dbReference type="SAM" id="MobiDB-lite"/>
    </source>
</evidence>
<dbReference type="AlphaFoldDB" id="A0A4Z1NEC7"/>
<dbReference type="EMBL" id="SNSC02000025">
    <property type="protein sequence ID" value="TID13777.1"/>
    <property type="molecule type" value="Genomic_DNA"/>
</dbReference>
<evidence type="ECO:0000313" key="2">
    <source>
        <dbReference type="EMBL" id="TID13777.1"/>
    </source>
</evidence>
<sequence length="220" mass="23993">MKTEICNQAADLVLQSSHSQTSSSNQAIHTPRPPIKPSTRLLLQSSHPHASSSKQAIHPLLPPNKPSLLPQITAIHLPSLVDVSRKIWRQTLLEAEENSIADSNTLRARTTGFSLHAQKSRLPGRFLPNGAVSRGTNSWATSFGHMNSSLISTTSLHFSFTFIVAGLQFLFSVHIWHSCSASTASLCFHFFPFLVDLRTLSLPPNLFSGTVCGVGNPPPR</sequence>
<organism evidence="2 3">
    <name type="scientific">Venturia nashicola</name>
    <dbReference type="NCBI Taxonomy" id="86259"/>
    <lineage>
        <taxon>Eukaryota</taxon>
        <taxon>Fungi</taxon>
        <taxon>Dikarya</taxon>
        <taxon>Ascomycota</taxon>
        <taxon>Pezizomycotina</taxon>
        <taxon>Dothideomycetes</taxon>
        <taxon>Pleosporomycetidae</taxon>
        <taxon>Venturiales</taxon>
        <taxon>Venturiaceae</taxon>
        <taxon>Venturia</taxon>
    </lineage>
</organism>
<feature type="compositionally biased region" description="Low complexity" evidence="1">
    <location>
        <begin position="16"/>
        <end position="26"/>
    </location>
</feature>
<evidence type="ECO:0000313" key="3">
    <source>
        <dbReference type="Proteomes" id="UP000298493"/>
    </source>
</evidence>
<dbReference type="Proteomes" id="UP000298493">
    <property type="component" value="Unassembled WGS sequence"/>
</dbReference>
<protein>
    <submittedName>
        <fullName evidence="2">Uncharacterized protein</fullName>
    </submittedName>
</protein>
<keyword evidence="3" id="KW-1185">Reference proteome</keyword>
<gene>
    <name evidence="2" type="ORF">E6O75_ATG01755</name>
</gene>
<proteinExistence type="predicted"/>
<comment type="caution">
    <text evidence="2">The sequence shown here is derived from an EMBL/GenBank/DDBJ whole genome shotgun (WGS) entry which is preliminary data.</text>
</comment>
<feature type="compositionally biased region" description="Polar residues" evidence="1">
    <location>
        <begin position="41"/>
        <end position="55"/>
    </location>
</feature>